<keyword evidence="10" id="KW-1185">Reference proteome</keyword>
<dbReference type="GeneID" id="19303944"/>
<dbReference type="GO" id="GO:0043527">
    <property type="term" value="C:tRNA methyltransferase complex"/>
    <property type="evidence" value="ECO:0007669"/>
    <property type="project" value="TreeGrafter"/>
</dbReference>
<dbReference type="PROSITE" id="PS50082">
    <property type="entry name" value="WD_REPEATS_2"/>
    <property type="match status" value="1"/>
</dbReference>
<keyword evidence="2 6" id="KW-0853">WD repeat</keyword>
<dbReference type="SUPFAM" id="SSF50978">
    <property type="entry name" value="WD40 repeat-like"/>
    <property type="match status" value="1"/>
</dbReference>
<dbReference type="RefSeq" id="XP_007865301.1">
    <property type="nucleotide sequence ID" value="XM_007867110.1"/>
</dbReference>
<comment type="similarity">
    <text evidence="6">Belongs to the WD repeat TRM82 family.</text>
</comment>
<evidence type="ECO:0000256" key="1">
    <source>
        <dbReference type="ARBA" id="ARBA00004123"/>
    </source>
</evidence>
<keyword evidence="4 6" id="KW-0677">Repeat</keyword>
<dbReference type="InterPro" id="IPR001680">
    <property type="entry name" value="WD40_rpt"/>
</dbReference>
<dbReference type="GO" id="GO:0106004">
    <property type="term" value="P:tRNA (guanine-N7)-methylation"/>
    <property type="evidence" value="ECO:0007669"/>
    <property type="project" value="UniProtKB-UniRule"/>
</dbReference>
<accession>S7QB91</accession>
<dbReference type="InterPro" id="IPR036322">
    <property type="entry name" value="WD40_repeat_dom_sf"/>
</dbReference>
<protein>
    <submittedName>
        <fullName evidence="9">WD40 repeat-like protein</fullName>
    </submittedName>
</protein>
<dbReference type="UniPathway" id="UPA00989"/>
<sequence length="549" mass="59924">MSKFPHTRFFPGRSKAVVISGPEIQVVNSQTGSILCSTANLEGDLRESLLKSGPIRCVDVDNGLRHVVTVGDDKKMKVWDTESLKVLSERELPKKPTEVRFTKDGQTILTADKFGDIFSYPLHPGSETAPTQSSNRPKFVSHDNPSGGKLILGHTSLLTTFLLTKDEKYIVTADRDEHIRVSWYPQGYNIESYCLGHEKFVSALHIPTKSPSKLISGGGDPSLKLWDWYEGRLQTEIRILERVEPYIKIKVPQGKGGRWDEDGDDGEEGGQRGRRRGRKGKGKSKADGNQSETPQPEGITEDMDVQMGDVNEEQKRADQEPELETILAIRRIATVGSSNSGEGPQDLVFSAIGATALFSCPYPGTTTPDTGQETADTIIVVCDLGHPVLDFVVIEDHEEAGALFWVLLDGEWGIRAGADGAPPTKMVRAVRYRNGEFIVLDEGSESPLLSSLNSTAVLSATPAQLSSLDLYAALSSLPKNTHADHDPMDRSETGSALGDSSSTKLGGKHMGKLKTRMALAAAMSESKQLKPAEQMEEDQRDGKKLKQGE</sequence>
<comment type="function">
    <text evidence="6">Required for the formation of N(7)-methylguanine at position 46 (m7G46) in tRNA. In the complex, it is required to stabilize and induce conformational changes of the catalytic subunit.</text>
</comment>
<proteinExistence type="inferred from homology"/>
<dbReference type="Pfam" id="PF00400">
    <property type="entry name" value="WD40"/>
    <property type="match status" value="2"/>
</dbReference>
<evidence type="ECO:0000256" key="7">
    <source>
        <dbReference type="PROSITE-ProRule" id="PRU00221"/>
    </source>
</evidence>
<dbReference type="OrthoDB" id="339900at2759"/>
<comment type="subcellular location">
    <subcellularLocation>
        <location evidence="1 6">Nucleus</location>
    </subcellularLocation>
</comment>
<dbReference type="InterPro" id="IPR015943">
    <property type="entry name" value="WD40/YVTN_repeat-like_dom_sf"/>
</dbReference>
<evidence type="ECO:0000256" key="3">
    <source>
        <dbReference type="ARBA" id="ARBA00022694"/>
    </source>
</evidence>
<feature type="region of interest" description="Disordered" evidence="8">
    <location>
        <begin position="480"/>
        <end position="549"/>
    </location>
</feature>
<feature type="compositionally biased region" description="Basic residues" evidence="8">
    <location>
        <begin position="506"/>
        <end position="515"/>
    </location>
</feature>
<dbReference type="PANTHER" id="PTHR16288:SF0">
    <property type="entry name" value="TRNA (GUANINE-N(7)-)-METHYLTRANSFERASE NON-CATALYTIC SUBUNIT WDR4"/>
    <property type="match status" value="1"/>
</dbReference>
<dbReference type="HAMAP" id="MF_03056">
    <property type="entry name" value="TRM82"/>
    <property type="match status" value="1"/>
</dbReference>
<organism evidence="9 10">
    <name type="scientific">Gloeophyllum trabeum (strain ATCC 11539 / FP-39264 / Madison 617)</name>
    <name type="common">Brown rot fungus</name>
    <dbReference type="NCBI Taxonomy" id="670483"/>
    <lineage>
        <taxon>Eukaryota</taxon>
        <taxon>Fungi</taxon>
        <taxon>Dikarya</taxon>
        <taxon>Basidiomycota</taxon>
        <taxon>Agaricomycotina</taxon>
        <taxon>Agaricomycetes</taxon>
        <taxon>Gloeophyllales</taxon>
        <taxon>Gloeophyllaceae</taxon>
        <taxon>Gloeophyllum</taxon>
    </lineage>
</organism>
<name>S7QB91_GLOTA</name>
<dbReference type="HOGENOM" id="CLU_023695_0_0_1"/>
<evidence type="ECO:0000256" key="4">
    <source>
        <dbReference type="ARBA" id="ARBA00022737"/>
    </source>
</evidence>
<dbReference type="KEGG" id="gtr:GLOTRDRAFT_138282"/>
<feature type="compositionally biased region" description="Basic and acidic residues" evidence="8">
    <location>
        <begin position="540"/>
        <end position="549"/>
    </location>
</feature>
<feature type="repeat" description="WD" evidence="7">
    <location>
        <begin position="194"/>
        <end position="227"/>
    </location>
</feature>
<evidence type="ECO:0000256" key="5">
    <source>
        <dbReference type="ARBA" id="ARBA00023242"/>
    </source>
</evidence>
<comment type="pathway">
    <text evidence="6">tRNA modification; N(7)-methylguanine-tRNA biosynthesis.</text>
</comment>
<feature type="compositionally biased region" description="Basic residues" evidence="8">
    <location>
        <begin position="272"/>
        <end position="283"/>
    </location>
</feature>
<keyword evidence="3 6" id="KW-0819">tRNA processing</keyword>
<dbReference type="Proteomes" id="UP000030669">
    <property type="component" value="Unassembled WGS sequence"/>
</dbReference>
<evidence type="ECO:0000256" key="2">
    <source>
        <dbReference type="ARBA" id="ARBA00022574"/>
    </source>
</evidence>
<dbReference type="eggNOG" id="KOG3914">
    <property type="taxonomic scope" value="Eukaryota"/>
</dbReference>
<reference evidence="9 10" key="1">
    <citation type="journal article" date="2012" name="Science">
        <title>The Paleozoic origin of enzymatic lignin decomposition reconstructed from 31 fungal genomes.</title>
        <authorList>
            <person name="Floudas D."/>
            <person name="Binder M."/>
            <person name="Riley R."/>
            <person name="Barry K."/>
            <person name="Blanchette R.A."/>
            <person name="Henrissat B."/>
            <person name="Martinez A.T."/>
            <person name="Otillar R."/>
            <person name="Spatafora J.W."/>
            <person name="Yadav J.S."/>
            <person name="Aerts A."/>
            <person name="Benoit I."/>
            <person name="Boyd A."/>
            <person name="Carlson A."/>
            <person name="Copeland A."/>
            <person name="Coutinho P.M."/>
            <person name="de Vries R.P."/>
            <person name="Ferreira P."/>
            <person name="Findley K."/>
            <person name="Foster B."/>
            <person name="Gaskell J."/>
            <person name="Glotzer D."/>
            <person name="Gorecki P."/>
            <person name="Heitman J."/>
            <person name="Hesse C."/>
            <person name="Hori C."/>
            <person name="Igarashi K."/>
            <person name="Jurgens J.A."/>
            <person name="Kallen N."/>
            <person name="Kersten P."/>
            <person name="Kohler A."/>
            <person name="Kuees U."/>
            <person name="Kumar T.K.A."/>
            <person name="Kuo A."/>
            <person name="LaButti K."/>
            <person name="Larrondo L.F."/>
            <person name="Lindquist E."/>
            <person name="Ling A."/>
            <person name="Lombard V."/>
            <person name="Lucas S."/>
            <person name="Lundell T."/>
            <person name="Martin R."/>
            <person name="McLaughlin D.J."/>
            <person name="Morgenstern I."/>
            <person name="Morin E."/>
            <person name="Murat C."/>
            <person name="Nagy L.G."/>
            <person name="Nolan M."/>
            <person name="Ohm R.A."/>
            <person name="Patyshakuliyeva A."/>
            <person name="Rokas A."/>
            <person name="Ruiz-Duenas F.J."/>
            <person name="Sabat G."/>
            <person name="Salamov A."/>
            <person name="Samejima M."/>
            <person name="Schmutz J."/>
            <person name="Slot J.C."/>
            <person name="St John F."/>
            <person name="Stenlid J."/>
            <person name="Sun H."/>
            <person name="Sun S."/>
            <person name="Syed K."/>
            <person name="Tsang A."/>
            <person name="Wiebenga A."/>
            <person name="Young D."/>
            <person name="Pisabarro A."/>
            <person name="Eastwood D.C."/>
            <person name="Martin F."/>
            <person name="Cullen D."/>
            <person name="Grigoriev I.V."/>
            <person name="Hibbett D.S."/>
        </authorList>
    </citation>
    <scope>NUCLEOTIDE SEQUENCE [LARGE SCALE GENOMIC DNA]</scope>
    <source>
        <strain evidence="9 10">ATCC 11539</strain>
    </source>
</reference>
<dbReference type="OMA" id="CLGHEKY"/>
<dbReference type="STRING" id="670483.S7QB91"/>
<dbReference type="InterPro" id="IPR028884">
    <property type="entry name" value="Trm82"/>
</dbReference>
<keyword evidence="5 6" id="KW-0539">Nucleus</keyword>
<evidence type="ECO:0000313" key="10">
    <source>
        <dbReference type="Proteomes" id="UP000030669"/>
    </source>
</evidence>
<dbReference type="EMBL" id="KB469300">
    <property type="protein sequence ID" value="EPQ56592.1"/>
    <property type="molecule type" value="Genomic_DNA"/>
</dbReference>
<dbReference type="GO" id="GO:0005829">
    <property type="term" value="C:cytosol"/>
    <property type="evidence" value="ECO:0007669"/>
    <property type="project" value="TreeGrafter"/>
</dbReference>
<feature type="compositionally biased region" description="Basic and acidic residues" evidence="8">
    <location>
        <begin position="481"/>
        <end position="492"/>
    </location>
</feature>
<dbReference type="AlphaFoldDB" id="S7QB91"/>
<feature type="region of interest" description="Disordered" evidence="8">
    <location>
        <begin position="252"/>
        <end position="301"/>
    </location>
</feature>
<gene>
    <name evidence="9" type="ORF">GLOTRDRAFT_138282</name>
</gene>
<dbReference type="Gene3D" id="2.130.10.10">
    <property type="entry name" value="YVTN repeat-like/Quinoprotein amine dehydrogenase"/>
    <property type="match status" value="1"/>
</dbReference>
<dbReference type="SMART" id="SM00320">
    <property type="entry name" value="WD40"/>
    <property type="match status" value="3"/>
</dbReference>
<evidence type="ECO:0000256" key="8">
    <source>
        <dbReference type="SAM" id="MobiDB-lite"/>
    </source>
</evidence>
<dbReference type="GO" id="GO:0005634">
    <property type="term" value="C:nucleus"/>
    <property type="evidence" value="ECO:0007669"/>
    <property type="project" value="UniProtKB-SubCell"/>
</dbReference>
<evidence type="ECO:0000256" key="6">
    <source>
        <dbReference type="HAMAP-Rule" id="MF_03056"/>
    </source>
</evidence>
<evidence type="ECO:0000313" key="9">
    <source>
        <dbReference type="EMBL" id="EPQ56592.1"/>
    </source>
</evidence>
<dbReference type="PANTHER" id="PTHR16288">
    <property type="entry name" value="WD40 REPEAT PROTEIN 4"/>
    <property type="match status" value="1"/>
</dbReference>